<evidence type="ECO:0000256" key="4">
    <source>
        <dbReference type="ARBA" id="ARBA00022984"/>
    </source>
</evidence>
<dbReference type="AlphaFoldDB" id="A0A9D1VHR2"/>
<dbReference type="CDD" id="cd16913">
    <property type="entry name" value="YkuD_like"/>
    <property type="match status" value="1"/>
</dbReference>
<organism evidence="7 8">
    <name type="scientific">Candidatus Limosilactobacillus merdigallinarum</name>
    <dbReference type="NCBI Taxonomy" id="2838652"/>
    <lineage>
        <taxon>Bacteria</taxon>
        <taxon>Bacillati</taxon>
        <taxon>Bacillota</taxon>
        <taxon>Bacilli</taxon>
        <taxon>Lactobacillales</taxon>
        <taxon>Lactobacillaceae</taxon>
        <taxon>Limosilactobacillus</taxon>
    </lineage>
</organism>
<keyword evidence="4" id="KW-0573">Peptidoglycan synthesis</keyword>
<sequence length="195" mass="22034">MNRILRRCWIIMLVALLILAISIKPVSASSKPHSQHMRHPISWVKSSETVPYPELKNQPNLWVKVSLKGNRTYIYSGKKLLYTMYSSGGVYKKDPVTHKMKSETCTGTYKASNIRKDRVYNPDLKLGANYGISWNGDFMFHSVVTTKNPHHYIKNMAKKLGKAPSSPGCVCLSIADSKWIEHDLPTGTKIVVVDN</sequence>
<evidence type="ECO:0000313" key="8">
    <source>
        <dbReference type="Proteomes" id="UP000824231"/>
    </source>
</evidence>
<dbReference type="SUPFAM" id="SSF141523">
    <property type="entry name" value="L,D-transpeptidase catalytic domain-like"/>
    <property type="match status" value="1"/>
</dbReference>
<dbReference type="Pfam" id="PF03734">
    <property type="entry name" value="YkuD"/>
    <property type="match status" value="1"/>
</dbReference>
<dbReference type="GO" id="GO:0009252">
    <property type="term" value="P:peptidoglycan biosynthetic process"/>
    <property type="evidence" value="ECO:0007669"/>
    <property type="project" value="UniProtKB-KW"/>
</dbReference>
<gene>
    <name evidence="7" type="ORF">H9856_04355</name>
</gene>
<dbReference type="GO" id="GO:0016740">
    <property type="term" value="F:transferase activity"/>
    <property type="evidence" value="ECO:0007669"/>
    <property type="project" value="UniProtKB-KW"/>
</dbReference>
<dbReference type="GO" id="GO:0071555">
    <property type="term" value="P:cell wall organization"/>
    <property type="evidence" value="ECO:0007669"/>
    <property type="project" value="UniProtKB-KW"/>
</dbReference>
<dbReference type="Proteomes" id="UP000824231">
    <property type="component" value="Unassembled WGS sequence"/>
</dbReference>
<proteinExistence type="predicted"/>
<dbReference type="GO" id="GO:0008360">
    <property type="term" value="P:regulation of cell shape"/>
    <property type="evidence" value="ECO:0007669"/>
    <property type="project" value="UniProtKB-KW"/>
</dbReference>
<evidence type="ECO:0000313" key="7">
    <source>
        <dbReference type="EMBL" id="HIX35611.1"/>
    </source>
</evidence>
<dbReference type="Gene3D" id="2.40.440.10">
    <property type="entry name" value="L,D-transpeptidase catalytic domain-like"/>
    <property type="match status" value="1"/>
</dbReference>
<name>A0A9D1VHR2_9LACO</name>
<feature type="domain" description="L,D-TPase catalytic" evidence="6">
    <location>
        <begin position="62"/>
        <end position="192"/>
    </location>
</feature>
<evidence type="ECO:0000256" key="3">
    <source>
        <dbReference type="ARBA" id="ARBA00022960"/>
    </source>
</evidence>
<reference evidence="7" key="1">
    <citation type="journal article" date="2021" name="PeerJ">
        <title>Extensive microbial diversity within the chicken gut microbiome revealed by metagenomics and culture.</title>
        <authorList>
            <person name="Gilroy R."/>
            <person name="Ravi A."/>
            <person name="Getino M."/>
            <person name="Pursley I."/>
            <person name="Horton D.L."/>
            <person name="Alikhan N.F."/>
            <person name="Baker D."/>
            <person name="Gharbi K."/>
            <person name="Hall N."/>
            <person name="Watson M."/>
            <person name="Adriaenssens E.M."/>
            <person name="Foster-Nyarko E."/>
            <person name="Jarju S."/>
            <person name="Secka A."/>
            <person name="Antonio M."/>
            <person name="Oren A."/>
            <person name="Chaudhuri R.R."/>
            <person name="La Ragione R."/>
            <person name="Hildebrand F."/>
            <person name="Pallen M.J."/>
        </authorList>
    </citation>
    <scope>NUCLEOTIDE SEQUENCE</scope>
    <source>
        <strain evidence="7">ChiSxjej3B15-572</strain>
    </source>
</reference>
<evidence type="ECO:0000256" key="1">
    <source>
        <dbReference type="ARBA" id="ARBA00004752"/>
    </source>
</evidence>
<dbReference type="InterPro" id="IPR005490">
    <property type="entry name" value="LD_TPept_cat_dom"/>
</dbReference>
<keyword evidence="2" id="KW-0808">Transferase</keyword>
<reference evidence="7" key="2">
    <citation type="submission" date="2021-04" db="EMBL/GenBank/DDBJ databases">
        <authorList>
            <person name="Gilroy R."/>
        </authorList>
    </citation>
    <scope>NUCLEOTIDE SEQUENCE</scope>
    <source>
        <strain evidence="7">ChiSxjej3B15-572</strain>
    </source>
</reference>
<comment type="caution">
    <text evidence="7">The sequence shown here is derived from an EMBL/GenBank/DDBJ whole genome shotgun (WGS) entry which is preliminary data.</text>
</comment>
<keyword evidence="3" id="KW-0133">Cell shape</keyword>
<protein>
    <submittedName>
        <fullName evidence="7">L,D-transpeptidase</fullName>
    </submittedName>
</protein>
<comment type="pathway">
    <text evidence="1">Cell wall biogenesis; peptidoglycan biosynthesis.</text>
</comment>
<evidence type="ECO:0000256" key="2">
    <source>
        <dbReference type="ARBA" id="ARBA00022679"/>
    </source>
</evidence>
<dbReference type="InterPro" id="IPR038063">
    <property type="entry name" value="Transpep_catalytic_dom"/>
</dbReference>
<accession>A0A9D1VHR2</accession>
<dbReference type="EMBL" id="DXFH01000014">
    <property type="protein sequence ID" value="HIX35611.1"/>
    <property type="molecule type" value="Genomic_DNA"/>
</dbReference>
<keyword evidence="5" id="KW-0961">Cell wall biogenesis/degradation</keyword>
<evidence type="ECO:0000259" key="6">
    <source>
        <dbReference type="Pfam" id="PF03734"/>
    </source>
</evidence>
<evidence type="ECO:0000256" key="5">
    <source>
        <dbReference type="ARBA" id="ARBA00023316"/>
    </source>
</evidence>